<comment type="caution">
    <text evidence="1">The sequence shown here is derived from an EMBL/GenBank/DDBJ whole genome shotgun (WGS) entry which is preliminary data.</text>
</comment>
<gene>
    <name evidence="1" type="ORF">NC998_13865</name>
</gene>
<accession>A0ABV0JAV9</accession>
<keyword evidence="2" id="KW-1185">Reference proteome</keyword>
<protein>
    <recommendedName>
        <fullName evidence="3">KGK domain-containing protein</fullName>
    </recommendedName>
</protein>
<organism evidence="1 2">
    <name type="scientific">Trichocoleus desertorum GB2-A4</name>
    <dbReference type="NCBI Taxonomy" id="2933944"/>
    <lineage>
        <taxon>Bacteria</taxon>
        <taxon>Bacillati</taxon>
        <taxon>Cyanobacteriota</taxon>
        <taxon>Cyanophyceae</taxon>
        <taxon>Leptolyngbyales</taxon>
        <taxon>Trichocoleusaceae</taxon>
        <taxon>Trichocoleus</taxon>
    </lineage>
</organism>
<dbReference type="Proteomes" id="UP001464891">
    <property type="component" value="Unassembled WGS sequence"/>
</dbReference>
<evidence type="ECO:0000313" key="2">
    <source>
        <dbReference type="Proteomes" id="UP001464891"/>
    </source>
</evidence>
<proteinExistence type="predicted"/>
<dbReference type="InterPro" id="IPR014971">
    <property type="entry name" value="KGK"/>
</dbReference>
<reference evidence="1 2" key="1">
    <citation type="submission" date="2022-04" db="EMBL/GenBank/DDBJ databases">
        <title>Positive selection, recombination, and allopatry shape intraspecific diversity of widespread and dominant cyanobacteria.</title>
        <authorList>
            <person name="Wei J."/>
            <person name="Shu W."/>
            <person name="Hu C."/>
        </authorList>
    </citation>
    <scope>NUCLEOTIDE SEQUENCE [LARGE SCALE GENOMIC DNA]</scope>
    <source>
        <strain evidence="1 2">GB2-A4</strain>
    </source>
</reference>
<dbReference type="EMBL" id="JAMPKM010000007">
    <property type="protein sequence ID" value="MEP0818181.1"/>
    <property type="molecule type" value="Genomic_DNA"/>
</dbReference>
<dbReference type="Pfam" id="PF08872">
    <property type="entry name" value="KGK"/>
    <property type="match status" value="1"/>
</dbReference>
<name>A0ABV0JAV9_9CYAN</name>
<evidence type="ECO:0000313" key="1">
    <source>
        <dbReference type="EMBL" id="MEP0818181.1"/>
    </source>
</evidence>
<sequence length="101" mass="11486">MNSQFQVLSNSEVISVEEADQIVVSHTTFKVGEFLELLKRDYLYSDEAEEWLGKGISCEILSPSKGWRKGKVKISLAFCPDETDSLLDDIRQQISEEGERD</sequence>
<evidence type="ECO:0008006" key="3">
    <source>
        <dbReference type="Google" id="ProtNLM"/>
    </source>
</evidence>
<dbReference type="RefSeq" id="WP_190432656.1">
    <property type="nucleotide sequence ID" value="NZ_JAMPKM010000007.1"/>
</dbReference>